<dbReference type="GO" id="GO:0001046">
    <property type="term" value="F:core promoter sequence-specific DNA binding"/>
    <property type="evidence" value="ECO:0007669"/>
    <property type="project" value="TreeGrafter"/>
</dbReference>
<gene>
    <name evidence="11" type="ORF">LOTGIDRAFT_120941</name>
</gene>
<dbReference type="PANTHER" id="PTHR13421">
    <property type="entry name" value="SNRNA-ACTIVATING PROTEIN COMPLEX SUBUNIT 3"/>
    <property type="match status" value="1"/>
</dbReference>
<dbReference type="RefSeq" id="XP_009056986.1">
    <property type="nucleotide sequence ID" value="XM_009058738.1"/>
</dbReference>
<keyword evidence="5" id="KW-0238">DNA-binding</keyword>
<dbReference type="OrthoDB" id="46583at2759"/>
<feature type="non-terminal residue" evidence="11">
    <location>
        <position position="1"/>
    </location>
</feature>
<dbReference type="GeneID" id="20231911"/>
<comment type="similarity">
    <text evidence="2">Belongs to the SNAPC3/SRD2 family.</text>
</comment>
<comment type="subunit">
    <text evidence="9">Part of the SNAPc complex composed of 5 subunits: SNAPC1, SNAPC2, SNAPC3, SNAPC4 and SNAPC5. SNAPC3 interacts with SNAPC1.</text>
</comment>
<dbReference type="Proteomes" id="UP000030746">
    <property type="component" value="Unassembled WGS sequence"/>
</dbReference>
<evidence type="ECO:0000256" key="2">
    <source>
        <dbReference type="ARBA" id="ARBA00010410"/>
    </source>
</evidence>
<dbReference type="OMA" id="CEACFKL"/>
<comment type="function">
    <text evidence="8">Part of the SNAPc complex required for the transcription of both RNA polymerase II and III small-nuclear RNA genes. Binds to the proximal sequence element (PSE), a non-TATA-box basal promoter element common to these 2 types of genes. Recruits TBP and BRF2 to the U6 snRNA TATA box.</text>
</comment>
<dbReference type="GO" id="GO:0003681">
    <property type="term" value="F:bent DNA binding"/>
    <property type="evidence" value="ECO:0007669"/>
    <property type="project" value="TreeGrafter"/>
</dbReference>
<evidence type="ECO:0000256" key="10">
    <source>
        <dbReference type="ARBA" id="ARBA00029606"/>
    </source>
</evidence>
<proteinExistence type="inferred from homology"/>
<dbReference type="GO" id="GO:0000978">
    <property type="term" value="F:RNA polymerase II cis-regulatory region sequence-specific DNA binding"/>
    <property type="evidence" value="ECO:0007669"/>
    <property type="project" value="TreeGrafter"/>
</dbReference>
<keyword evidence="12" id="KW-1185">Reference proteome</keyword>
<evidence type="ECO:0000256" key="6">
    <source>
        <dbReference type="ARBA" id="ARBA00023163"/>
    </source>
</evidence>
<dbReference type="AlphaFoldDB" id="V4AG96"/>
<dbReference type="GO" id="GO:0042796">
    <property type="term" value="P:snRNA transcription by RNA polymerase III"/>
    <property type="evidence" value="ECO:0007669"/>
    <property type="project" value="TreeGrafter"/>
</dbReference>
<evidence type="ECO:0000313" key="11">
    <source>
        <dbReference type="EMBL" id="ESO92431.1"/>
    </source>
</evidence>
<dbReference type="GO" id="GO:0019185">
    <property type="term" value="C:snRNA-activating protein complex"/>
    <property type="evidence" value="ECO:0007669"/>
    <property type="project" value="TreeGrafter"/>
</dbReference>
<dbReference type="GO" id="GO:0001006">
    <property type="term" value="F:RNA polymerase III type 3 promoter sequence-specific DNA binding"/>
    <property type="evidence" value="ECO:0007669"/>
    <property type="project" value="TreeGrafter"/>
</dbReference>
<keyword evidence="4" id="KW-0805">Transcription regulation</keyword>
<evidence type="ECO:0000256" key="7">
    <source>
        <dbReference type="ARBA" id="ARBA00023242"/>
    </source>
</evidence>
<protein>
    <recommendedName>
        <fullName evidence="3">snRNA-activating protein complex subunit 3</fullName>
    </recommendedName>
    <alternativeName>
        <fullName evidence="10">Small nuclear RNA-activating complex polypeptide 3</fullName>
    </alternativeName>
</protein>
<dbReference type="EMBL" id="KB202094">
    <property type="protein sequence ID" value="ESO92431.1"/>
    <property type="molecule type" value="Genomic_DNA"/>
</dbReference>
<evidence type="ECO:0000256" key="4">
    <source>
        <dbReference type="ARBA" id="ARBA00023015"/>
    </source>
</evidence>
<evidence type="ECO:0000256" key="9">
    <source>
        <dbReference type="ARBA" id="ARBA00025958"/>
    </source>
</evidence>
<dbReference type="KEGG" id="lgi:LOTGIDRAFT_120941"/>
<dbReference type="GO" id="GO:0042795">
    <property type="term" value="P:snRNA transcription by RNA polymerase II"/>
    <property type="evidence" value="ECO:0007669"/>
    <property type="project" value="TreeGrafter"/>
</dbReference>
<organism evidence="11 12">
    <name type="scientific">Lottia gigantea</name>
    <name type="common">Giant owl limpet</name>
    <dbReference type="NCBI Taxonomy" id="225164"/>
    <lineage>
        <taxon>Eukaryota</taxon>
        <taxon>Metazoa</taxon>
        <taxon>Spiralia</taxon>
        <taxon>Lophotrochozoa</taxon>
        <taxon>Mollusca</taxon>
        <taxon>Gastropoda</taxon>
        <taxon>Patellogastropoda</taxon>
        <taxon>Lottioidea</taxon>
        <taxon>Lottiidae</taxon>
        <taxon>Lottia</taxon>
    </lineage>
</organism>
<comment type="subcellular location">
    <subcellularLocation>
        <location evidence="1">Nucleus</location>
    </subcellularLocation>
</comment>
<accession>V4AG96</accession>
<evidence type="ECO:0000256" key="8">
    <source>
        <dbReference type="ARBA" id="ARBA00025193"/>
    </source>
</evidence>
<dbReference type="CTD" id="20231911"/>
<sequence>VLVRGDMFLSEFRDSIECVNDLAIGGDFSENLEMAEHAIPCKETMKSGFLYIEGTFYNDTRFADNRDYSRSIIDWMKNSCQSTIDYKTASMENVRFIDLSIKLGEPYLYMHQGNCEHTFNFSDVRMLNSDDSRNIDDYPFVLSQKVKRRVLCKSCMTYTAKWQVEESNLTPTEPCYLCDGCLRCLHYDKDGNKVGHFKAFKFADTFSKRNKVD</sequence>
<dbReference type="STRING" id="225164.V4AG96"/>
<evidence type="ECO:0000256" key="5">
    <source>
        <dbReference type="ARBA" id="ARBA00023125"/>
    </source>
</evidence>
<dbReference type="PANTHER" id="PTHR13421:SF16">
    <property type="entry name" value="SNRNA-ACTIVATING PROTEIN COMPLEX SUBUNIT 3"/>
    <property type="match status" value="1"/>
</dbReference>
<dbReference type="Pfam" id="PF12251">
    <property type="entry name" value="SNAPC3"/>
    <property type="match status" value="1"/>
</dbReference>
<keyword evidence="7" id="KW-0539">Nucleus</keyword>
<evidence type="ECO:0000256" key="1">
    <source>
        <dbReference type="ARBA" id="ARBA00004123"/>
    </source>
</evidence>
<evidence type="ECO:0000256" key="3">
    <source>
        <dbReference type="ARBA" id="ARBA00013634"/>
    </source>
</evidence>
<reference evidence="11 12" key="1">
    <citation type="journal article" date="2013" name="Nature">
        <title>Insights into bilaterian evolution from three spiralian genomes.</title>
        <authorList>
            <person name="Simakov O."/>
            <person name="Marletaz F."/>
            <person name="Cho S.J."/>
            <person name="Edsinger-Gonzales E."/>
            <person name="Havlak P."/>
            <person name="Hellsten U."/>
            <person name="Kuo D.H."/>
            <person name="Larsson T."/>
            <person name="Lv J."/>
            <person name="Arendt D."/>
            <person name="Savage R."/>
            <person name="Osoegawa K."/>
            <person name="de Jong P."/>
            <person name="Grimwood J."/>
            <person name="Chapman J.A."/>
            <person name="Shapiro H."/>
            <person name="Aerts A."/>
            <person name="Otillar R.P."/>
            <person name="Terry A.Y."/>
            <person name="Boore J.L."/>
            <person name="Grigoriev I.V."/>
            <person name="Lindberg D.R."/>
            <person name="Seaver E.C."/>
            <person name="Weisblat D.A."/>
            <person name="Putnam N.H."/>
            <person name="Rokhsar D.S."/>
        </authorList>
    </citation>
    <scope>NUCLEOTIDE SEQUENCE [LARGE SCALE GENOMIC DNA]</scope>
</reference>
<dbReference type="InterPro" id="IPR022042">
    <property type="entry name" value="snRNA-activating_su3"/>
</dbReference>
<dbReference type="HOGENOM" id="CLU_041861_1_0_1"/>
<name>V4AG96_LOTGI</name>
<dbReference type="GO" id="GO:0005634">
    <property type="term" value="C:nucleus"/>
    <property type="evidence" value="ECO:0007669"/>
    <property type="project" value="UniProtKB-SubCell"/>
</dbReference>
<keyword evidence="6" id="KW-0804">Transcription</keyword>
<evidence type="ECO:0000313" key="12">
    <source>
        <dbReference type="Proteomes" id="UP000030746"/>
    </source>
</evidence>